<keyword evidence="2" id="KW-1185">Reference proteome</keyword>
<dbReference type="EMBL" id="JBHSWB010000001">
    <property type="protein sequence ID" value="MFC6660943.1"/>
    <property type="molecule type" value="Genomic_DNA"/>
</dbReference>
<evidence type="ECO:0000313" key="2">
    <source>
        <dbReference type="Proteomes" id="UP001596317"/>
    </source>
</evidence>
<accession>A0ABW1ZJC3</accession>
<name>A0ABW1ZJC3_9DEIO</name>
<organism evidence="1 2">
    <name type="scientific">Deinococcus multiflagellatus</name>
    <dbReference type="NCBI Taxonomy" id="1656887"/>
    <lineage>
        <taxon>Bacteria</taxon>
        <taxon>Thermotogati</taxon>
        <taxon>Deinococcota</taxon>
        <taxon>Deinococci</taxon>
        <taxon>Deinococcales</taxon>
        <taxon>Deinococcaceae</taxon>
        <taxon>Deinococcus</taxon>
    </lineage>
</organism>
<comment type="caution">
    <text evidence="1">The sequence shown here is derived from an EMBL/GenBank/DDBJ whole genome shotgun (WGS) entry which is preliminary data.</text>
</comment>
<evidence type="ECO:0000313" key="1">
    <source>
        <dbReference type="EMBL" id="MFC6660943.1"/>
    </source>
</evidence>
<proteinExistence type="predicted"/>
<gene>
    <name evidence="1" type="ORF">ACFP90_11710</name>
</gene>
<dbReference type="Proteomes" id="UP001596317">
    <property type="component" value="Unassembled WGS sequence"/>
</dbReference>
<reference evidence="2" key="1">
    <citation type="journal article" date="2019" name="Int. J. Syst. Evol. Microbiol.">
        <title>The Global Catalogue of Microorganisms (GCM) 10K type strain sequencing project: providing services to taxonomists for standard genome sequencing and annotation.</title>
        <authorList>
            <consortium name="The Broad Institute Genomics Platform"/>
            <consortium name="The Broad Institute Genome Sequencing Center for Infectious Disease"/>
            <person name="Wu L."/>
            <person name="Ma J."/>
        </authorList>
    </citation>
    <scope>NUCLEOTIDE SEQUENCE [LARGE SCALE GENOMIC DNA]</scope>
    <source>
        <strain evidence="2">CCUG 63830</strain>
    </source>
</reference>
<dbReference type="RefSeq" id="WP_380056213.1">
    <property type="nucleotide sequence ID" value="NZ_JBHSWB010000001.1"/>
</dbReference>
<protein>
    <submittedName>
        <fullName evidence="1">Uncharacterized protein</fullName>
    </submittedName>
</protein>
<sequence length="84" mass="9204">MALRVTLRGAQWPEAYVRFGQPVAAAELPAALQRELAALDHDLQTSDPERPLAGYLRAVPGRQSRSARLDLPSRLLTLITGDRA</sequence>